<accession>A0AAP2GKB2</accession>
<feature type="domain" description="DUF305" evidence="2">
    <location>
        <begin position="109"/>
        <end position="157"/>
    </location>
</feature>
<organism evidence="3 4">
    <name type="scientific">Dawidia soli</name>
    <dbReference type="NCBI Taxonomy" id="2782352"/>
    <lineage>
        <taxon>Bacteria</taxon>
        <taxon>Pseudomonadati</taxon>
        <taxon>Bacteroidota</taxon>
        <taxon>Cytophagia</taxon>
        <taxon>Cytophagales</taxon>
        <taxon>Chryseotaleaceae</taxon>
        <taxon>Dawidia</taxon>
    </lineage>
</organism>
<feature type="transmembrane region" description="Helical" evidence="1">
    <location>
        <begin position="54"/>
        <end position="72"/>
    </location>
</feature>
<keyword evidence="1" id="KW-1133">Transmembrane helix</keyword>
<feature type="transmembrane region" description="Helical" evidence="1">
    <location>
        <begin position="84"/>
        <end position="101"/>
    </location>
</feature>
<dbReference type="InterPro" id="IPR005183">
    <property type="entry name" value="DUF305_CopM-like"/>
</dbReference>
<dbReference type="AlphaFoldDB" id="A0AAP2GKB2"/>
<dbReference type="Gene3D" id="1.20.1260.10">
    <property type="match status" value="1"/>
</dbReference>
<dbReference type="Proteomes" id="UP001319180">
    <property type="component" value="Unassembled WGS sequence"/>
</dbReference>
<reference evidence="3 4" key="1">
    <citation type="submission" date="2021-05" db="EMBL/GenBank/DDBJ databases">
        <title>A Polyphasic approach of four new species of the genus Ohtaekwangia: Ohtaekwangia histidinii sp. nov., Ohtaekwangia cretensis sp. nov., Ohtaekwangia indiensis sp. nov., Ohtaekwangia reichenbachii sp. nov. from diverse environment.</title>
        <authorList>
            <person name="Octaviana S."/>
        </authorList>
    </citation>
    <scope>NUCLEOTIDE SEQUENCE [LARGE SCALE GENOMIC DNA]</scope>
    <source>
        <strain evidence="3 4">PWU37</strain>
    </source>
</reference>
<feature type="transmembrane region" description="Helical" evidence="1">
    <location>
        <begin position="23"/>
        <end position="42"/>
    </location>
</feature>
<dbReference type="Pfam" id="PF03713">
    <property type="entry name" value="DUF305"/>
    <property type="match status" value="1"/>
</dbReference>
<evidence type="ECO:0000259" key="2">
    <source>
        <dbReference type="Pfam" id="PF03713"/>
    </source>
</evidence>
<evidence type="ECO:0000313" key="4">
    <source>
        <dbReference type="Proteomes" id="UP001319180"/>
    </source>
</evidence>
<keyword evidence="1" id="KW-0472">Membrane</keyword>
<name>A0AAP2GKB2_9BACT</name>
<dbReference type="InterPro" id="IPR012347">
    <property type="entry name" value="Ferritin-like"/>
</dbReference>
<protein>
    <submittedName>
        <fullName evidence="3">DUF305 domain-containing protein</fullName>
    </submittedName>
</protein>
<dbReference type="EMBL" id="JAHESC010000032">
    <property type="protein sequence ID" value="MBT1688853.1"/>
    <property type="molecule type" value="Genomic_DNA"/>
</dbReference>
<gene>
    <name evidence="3" type="ORF">KK078_19955</name>
</gene>
<evidence type="ECO:0000256" key="1">
    <source>
        <dbReference type="SAM" id="Phobius"/>
    </source>
</evidence>
<proteinExistence type="predicted"/>
<dbReference type="RefSeq" id="WP_254092081.1">
    <property type="nucleotide sequence ID" value="NZ_JAHESC010000032.1"/>
</dbReference>
<sequence length="164" mass="18630">MEKKHESHNHSTSSHTGMMYKKLALMVVLSFAAMYILMYAMVDKFSNVIPNVNQFYMAGLMAMPMMIIELIVMGSMYKKKKLNIILFASGSIALIVFYLCIRQQAGVGDKQFLKSMIPHHAAAILMVEQTPIEDVEIQELAKKIIVSQQAEIEQMKAKLKELEK</sequence>
<evidence type="ECO:0000313" key="3">
    <source>
        <dbReference type="EMBL" id="MBT1688853.1"/>
    </source>
</evidence>
<comment type="caution">
    <text evidence="3">The sequence shown here is derived from an EMBL/GenBank/DDBJ whole genome shotgun (WGS) entry which is preliminary data.</text>
</comment>
<keyword evidence="1" id="KW-0812">Transmembrane</keyword>
<keyword evidence="4" id="KW-1185">Reference proteome</keyword>